<sequence length="537" mass="60929">LNLHTNYIVHIFGKLEQNSNPVYSNSSGNSSFPKRSQPAAVYVLLYFFSAFLVILTVCGNLLVIISISHFRQLHTPTNILILSLAVADLLLGIFGIPFAMIKIIENCWYFGEIVCLVYNLIAYFLTSVSISNLVFIAVDRYIALCDPLRYTSIITVYFVSFFIALGWAFSLAYTIIIISMSGVDSSEGQDGCPHDCFVILSETCIMVDLIITFILPFSAMIILYFKVFTVAKKHANLINSTVQNSFLVILTVCGNLLVIISISHFRQLHTPTNILILSLAVADLLLGIFGIPFAMIKIIENCWYFGEILCLVYKLVAFFLTSVSISNLVFIAVDRYIALCDPLRYTSIITVYFVSIFIALGWAFSLVYNVIIISMNRIDSSEGQDGCQHDCFVILSETFIMVDLIITFILPFSVMIILYFKIFTVAKKRHLKIINSVNQQICTKELHQNKRPKNSERKAAKTLGIVISVYFICWVPFYTCKIIYTYTTLPVPNVFFNVLVWLIYFNSGMNPIIYALFYPWFKKSVHVIFIFLIPSES</sequence>
<evidence type="ECO:0000313" key="15">
    <source>
        <dbReference type="Proteomes" id="UP000694620"/>
    </source>
</evidence>
<evidence type="ECO:0000256" key="5">
    <source>
        <dbReference type="ARBA" id="ARBA00023040"/>
    </source>
</evidence>
<feature type="transmembrane region" description="Helical" evidence="12">
    <location>
        <begin position="113"/>
        <end position="138"/>
    </location>
</feature>
<protein>
    <recommendedName>
        <fullName evidence="13">G-protein coupled receptors family 1 profile domain-containing protein</fullName>
    </recommendedName>
</protein>
<evidence type="ECO:0000256" key="1">
    <source>
        <dbReference type="ARBA" id="ARBA00004651"/>
    </source>
</evidence>
<feature type="transmembrane region" description="Helical" evidence="12">
    <location>
        <begin position="245"/>
        <end position="262"/>
    </location>
</feature>
<keyword evidence="5 11" id="KW-0297">G-protein coupled receptor</keyword>
<organism evidence="14 15">
    <name type="scientific">Erpetoichthys calabaricus</name>
    <name type="common">Rope fish</name>
    <name type="synonym">Calamoichthys calabaricus</name>
    <dbReference type="NCBI Taxonomy" id="27687"/>
    <lineage>
        <taxon>Eukaryota</taxon>
        <taxon>Metazoa</taxon>
        <taxon>Chordata</taxon>
        <taxon>Craniata</taxon>
        <taxon>Vertebrata</taxon>
        <taxon>Euteleostomi</taxon>
        <taxon>Actinopterygii</taxon>
        <taxon>Polypteriformes</taxon>
        <taxon>Polypteridae</taxon>
        <taxon>Erpetoichthys</taxon>
    </lineage>
</organism>
<feature type="transmembrane region" description="Helical" evidence="12">
    <location>
        <begin position="39"/>
        <end position="67"/>
    </location>
</feature>
<dbReference type="Proteomes" id="UP000694620">
    <property type="component" value="Chromosome 3"/>
</dbReference>
<dbReference type="PANTHER" id="PTHR24249">
    <property type="entry name" value="HISTAMINE RECEPTOR-RELATED G-PROTEIN COUPLED RECEPTOR"/>
    <property type="match status" value="1"/>
</dbReference>
<dbReference type="CDD" id="cd15055">
    <property type="entry name" value="7tmA_TAARs"/>
    <property type="match status" value="1"/>
</dbReference>
<dbReference type="GO" id="GO:0005886">
    <property type="term" value="C:plasma membrane"/>
    <property type="evidence" value="ECO:0007669"/>
    <property type="project" value="UniProtKB-SubCell"/>
</dbReference>
<evidence type="ECO:0000256" key="12">
    <source>
        <dbReference type="SAM" id="Phobius"/>
    </source>
</evidence>
<dbReference type="InterPro" id="IPR017452">
    <property type="entry name" value="GPCR_Rhodpsn_7TM"/>
</dbReference>
<evidence type="ECO:0000259" key="13">
    <source>
        <dbReference type="PROSITE" id="PS50262"/>
    </source>
</evidence>
<dbReference type="Gene3D" id="1.20.1070.10">
    <property type="entry name" value="Rhodopsin 7-helix transmembrane proteins"/>
    <property type="match status" value="2"/>
</dbReference>
<dbReference type="Ensembl" id="ENSECRT00000003037.1">
    <property type="protein sequence ID" value="ENSECRP00000002988.1"/>
    <property type="gene ID" value="ENSECRG00000002017.1"/>
</dbReference>
<feature type="transmembrane region" description="Helical" evidence="12">
    <location>
        <begin position="512"/>
        <end position="533"/>
    </location>
</feature>
<reference evidence="14" key="3">
    <citation type="submission" date="2025-09" db="UniProtKB">
        <authorList>
            <consortium name="Ensembl"/>
        </authorList>
    </citation>
    <scope>IDENTIFICATION</scope>
</reference>
<evidence type="ECO:0000256" key="9">
    <source>
        <dbReference type="ARBA" id="ARBA00023180"/>
    </source>
</evidence>
<name>A0A8C4RK78_ERPCA</name>
<dbReference type="InterPro" id="IPR009132">
    <property type="entry name" value="TAAR_fam"/>
</dbReference>
<feature type="transmembrane region" description="Helical" evidence="12">
    <location>
        <begin position="399"/>
        <end position="420"/>
    </location>
</feature>
<dbReference type="GO" id="GO:0001594">
    <property type="term" value="F:trace-amine receptor activity"/>
    <property type="evidence" value="ECO:0007669"/>
    <property type="project" value="InterPro"/>
</dbReference>
<dbReference type="FunFam" id="1.20.1070.10:FF:000030">
    <property type="entry name" value="trace amine-associated receptor 1"/>
    <property type="match status" value="1"/>
</dbReference>
<keyword evidence="15" id="KW-1185">Reference proteome</keyword>
<evidence type="ECO:0000256" key="11">
    <source>
        <dbReference type="RuleBase" id="RU000688"/>
    </source>
</evidence>
<dbReference type="SUPFAM" id="SSF81321">
    <property type="entry name" value="Family A G protein-coupled receptor-like"/>
    <property type="match status" value="2"/>
</dbReference>
<feature type="domain" description="G-protein coupled receptors family 1 profile" evidence="13">
    <location>
        <begin position="59"/>
        <end position="252"/>
    </location>
</feature>
<feature type="transmembrane region" description="Helical" evidence="12">
    <location>
        <begin position="79"/>
        <end position="101"/>
    </location>
</feature>
<feature type="transmembrane region" description="Helical" evidence="12">
    <location>
        <begin position="311"/>
        <end position="333"/>
    </location>
</feature>
<dbReference type="PROSITE" id="PS50262">
    <property type="entry name" value="G_PROTEIN_RECEP_F1_2"/>
    <property type="match status" value="2"/>
</dbReference>
<feature type="transmembrane region" description="Helical" evidence="12">
    <location>
        <begin position="459"/>
        <end position="477"/>
    </location>
</feature>
<evidence type="ECO:0000256" key="6">
    <source>
        <dbReference type="ARBA" id="ARBA00023136"/>
    </source>
</evidence>
<feature type="domain" description="G-protein coupled receptors family 1 profile" evidence="13">
    <location>
        <begin position="254"/>
        <end position="514"/>
    </location>
</feature>
<reference evidence="14" key="2">
    <citation type="submission" date="2025-08" db="UniProtKB">
        <authorList>
            <consortium name="Ensembl"/>
        </authorList>
    </citation>
    <scope>IDENTIFICATION</scope>
</reference>
<dbReference type="AlphaFoldDB" id="A0A8C4RK78"/>
<feature type="transmembrane region" description="Helical" evidence="12">
    <location>
        <begin position="345"/>
        <end position="371"/>
    </location>
</feature>
<accession>A0A8C4RK78</accession>
<evidence type="ECO:0000256" key="8">
    <source>
        <dbReference type="ARBA" id="ARBA00023170"/>
    </source>
</evidence>
<evidence type="ECO:0000256" key="2">
    <source>
        <dbReference type="ARBA" id="ARBA00022475"/>
    </source>
</evidence>
<dbReference type="Pfam" id="PF00001">
    <property type="entry name" value="7tm_1"/>
    <property type="match status" value="2"/>
</dbReference>
<keyword evidence="8 11" id="KW-0675">Receptor</keyword>
<dbReference type="GeneTree" id="ENSGT01120000271932"/>
<evidence type="ECO:0000256" key="4">
    <source>
        <dbReference type="ARBA" id="ARBA00022989"/>
    </source>
</evidence>
<dbReference type="InterPro" id="IPR050569">
    <property type="entry name" value="TAAR"/>
</dbReference>
<evidence type="ECO:0000313" key="14">
    <source>
        <dbReference type="Ensembl" id="ENSECRP00000002988.1"/>
    </source>
</evidence>
<keyword evidence="4 12" id="KW-1133">Transmembrane helix</keyword>
<feature type="transmembrane region" description="Helical" evidence="12">
    <location>
        <begin position="150"/>
        <end position="176"/>
    </location>
</feature>
<dbReference type="PROSITE" id="PS00237">
    <property type="entry name" value="G_PROTEIN_RECEP_F1_1"/>
    <property type="match status" value="1"/>
</dbReference>
<dbReference type="PRINTS" id="PR00237">
    <property type="entry name" value="GPCRRHODOPSN"/>
</dbReference>
<keyword evidence="7" id="KW-1015">Disulfide bond</keyword>
<dbReference type="PRINTS" id="PR01830">
    <property type="entry name" value="TRACEAMINER"/>
</dbReference>
<feature type="transmembrane region" description="Helical" evidence="12">
    <location>
        <begin position="483"/>
        <end position="505"/>
    </location>
</feature>
<dbReference type="PANTHER" id="PTHR24249:SF381">
    <property type="entry name" value="TRACE AMINE ASSOCIATED RECEPTOR 19P-RELATED"/>
    <property type="match status" value="1"/>
</dbReference>
<reference evidence="14" key="1">
    <citation type="submission" date="2021-06" db="EMBL/GenBank/DDBJ databases">
        <authorList>
            <consortium name="Wellcome Sanger Institute Data Sharing"/>
        </authorList>
    </citation>
    <scope>NUCLEOTIDE SEQUENCE [LARGE SCALE GENOMIC DNA]</scope>
</reference>
<keyword evidence="10 11" id="KW-0807">Transducer</keyword>
<keyword evidence="2" id="KW-1003">Cell membrane</keyword>
<evidence type="ECO:0000256" key="7">
    <source>
        <dbReference type="ARBA" id="ARBA00023157"/>
    </source>
</evidence>
<proteinExistence type="inferred from homology"/>
<comment type="subcellular location">
    <subcellularLocation>
        <location evidence="1">Cell membrane</location>
        <topology evidence="1">Multi-pass membrane protein</topology>
    </subcellularLocation>
</comment>
<dbReference type="InterPro" id="IPR000276">
    <property type="entry name" value="GPCR_Rhodpsn"/>
</dbReference>
<dbReference type="SMART" id="SM01381">
    <property type="entry name" value="7TM_GPCR_Srsx"/>
    <property type="match status" value="1"/>
</dbReference>
<keyword evidence="3 11" id="KW-0812">Transmembrane</keyword>
<comment type="similarity">
    <text evidence="11">Belongs to the G-protein coupled receptor 1 family.</text>
</comment>
<keyword evidence="6 12" id="KW-0472">Membrane</keyword>
<evidence type="ECO:0000256" key="10">
    <source>
        <dbReference type="ARBA" id="ARBA00023224"/>
    </source>
</evidence>
<keyword evidence="9" id="KW-0325">Glycoprotein</keyword>
<evidence type="ECO:0000256" key="3">
    <source>
        <dbReference type="ARBA" id="ARBA00022692"/>
    </source>
</evidence>
<feature type="transmembrane region" description="Helical" evidence="12">
    <location>
        <begin position="197"/>
        <end position="225"/>
    </location>
</feature>
<feature type="transmembrane region" description="Helical" evidence="12">
    <location>
        <begin position="274"/>
        <end position="299"/>
    </location>
</feature>